<protein>
    <recommendedName>
        <fullName evidence="6">RING-type domain-containing protein</fullName>
    </recommendedName>
</protein>
<dbReference type="InterPro" id="IPR018957">
    <property type="entry name" value="Znf_C3HC4_RING-type"/>
</dbReference>
<evidence type="ECO:0000256" key="2">
    <source>
        <dbReference type="ARBA" id="ARBA00022771"/>
    </source>
</evidence>
<evidence type="ECO:0000259" key="6">
    <source>
        <dbReference type="PROSITE" id="PS50089"/>
    </source>
</evidence>
<dbReference type="GO" id="GO:0006511">
    <property type="term" value="P:ubiquitin-dependent protein catabolic process"/>
    <property type="evidence" value="ECO:0007669"/>
    <property type="project" value="TreeGrafter"/>
</dbReference>
<dbReference type="InterPro" id="IPR013083">
    <property type="entry name" value="Znf_RING/FYVE/PHD"/>
</dbReference>
<keyword evidence="8" id="KW-1185">Reference proteome</keyword>
<dbReference type="PANTHER" id="PTHR47094:SF1">
    <property type="entry name" value="RING-TYPE E3 UBIQUITIN TRANSFERASE"/>
    <property type="match status" value="1"/>
</dbReference>
<dbReference type="GO" id="GO:0061630">
    <property type="term" value="F:ubiquitin protein ligase activity"/>
    <property type="evidence" value="ECO:0007669"/>
    <property type="project" value="InterPro"/>
</dbReference>
<dbReference type="SUPFAM" id="SSF57850">
    <property type="entry name" value="RING/U-box"/>
    <property type="match status" value="1"/>
</dbReference>
<keyword evidence="2 4" id="KW-0863">Zinc-finger</keyword>
<feature type="region of interest" description="Disordered" evidence="5">
    <location>
        <begin position="194"/>
        <end position="227"/>
    </location>
</feature>
<feature type="compositionally biased region" description="Acidic residues" evidence="5">
    <location>
        <begin position="127"/>
        <end position="140"/>
    </location>
</feature>
<dbReference type="SMART" id="SM00184">
    <property type="entry name" value="RING"/>
    <property type="match status" value="1"/>
</dbReference>
<dbReference type="Gene3D" id="3.30.40.10">
    <property type="entry name" value="Zinc/RING finger domain, C3HC4 (zinc finger)"/>
    <property type="match status" value="1"/>
</dbReference>
<feature type="domain" description="RING-type" evidence="6">
    <location>
        <begin position="237"/>
        <end position="290"/>
    </location>
</feature>
<name>A0A5C3LPL5_9AGAR</name>
<dbReference type="InterPro" id="IPR001841">
    <property type="entry name" value="Znf_RING"/>
</dbReference>
<evidence type="ECO:0000313" key="8">
    <source>
        <dbReference type="Proteomes" id="UP000308652"/>
    </source>
</evidence>
<evidence type="ECO:0000256" key="5">
    <source>
        <dbReference type="SAM" id="MobiDB-lite"/>
    </source>
</evidence>
<dbReference type="OrthoDB" id="6270329at2759"/>
<feature type="region of interest" description="Disordered" evidence="5">
    <location>
        <begin position="1"/>
        <end position="155"/>
    </location>
</feature>
<dbReference type="AlphaFoldDB" id="A0A5C3LPL5"/>
<reference evidence="7 8" key="1">
    <citation type="journal article" date="2019" name="Nat. Ecol. Evol.">
        <title>Megaphylogeny resolves global patterns of mushroom evolution.</title>
        <authorList>
            <person name="Varga T."/>
            <person name="Krizsan K."/>
            <person name="Foldi C."/>
            <person name="Dima B."/>
            <person name="Sanchez-Garcia M."/>
            <person name="Sanchez-Ramirez S."/>
            <person name="Szollosi G.J."/>
            <person name="Szarkandi J.G."/>
            <person name="Papp V."/>
            <person name="Albert L."/>
            <person name="Andreopoulos W."/>
            <person name="Angelini C."/>
            <person name="Antonin V."/>
            <person name="Barry K.W."/>
            <person name="Bougher N.L."/>
            <person name="Buchanan P."/>
            <person name="Buyck B."/>
            <person name="Bense V."/>
            <person name="Catcheside P."/>
            <person name="Chovatia M."/>
            <person name="Cooper J."/>
            <person name="Damon W."/>
            <person name="Desjardin D."/>
            <person name="Finy P."/>
            <person name="Geml J."/>
            <person name="Haridas S."/>
            <person name="Hughes K."/>
            <person name="Justo A."/>
            <person name="Karasinski D."/>
            <person name="Kautmanova I."/>
            <person name="Kiss B."/>
            <person name="Kocsube S."/>
            <person name="Kotiranta H."/>
            <person name="LaButti K.M."/>
            <person name="Lechner B.E."/>
            <person name="Liimatainen K."/>
            <person name="Lipzen A."/>
            <person name="Lukacs Z."/>
            <person name="Mihaltcheva S."/>
            <person name="Morgado L.N."/>
            <person name="Niskanen T."/>
            <person name="Noordeloos M.E."/>
            <person name="Ohm R.A."/>
            <person name="Ortiz-Santana B."/>
            <person name="Ovrebo C."/>
            <person name="Racz N."/>
            <person name="Riley R."/>
            <person name="Savchenko A."/>
            <person name="Shiryaev A."/>
            <person name="Soop K."/>
            <person name="Spirin V."/>
            <person name="Szebenyi C."/>
            <person name="Tomsovsky M."/>
            <person name="Tulloss R.E."/>
            <person name="Uehling J."/>
            <person name="Grigoriev I.V."/>
            <person name="Vagvolgyi C."/>
            <person name="Papp T."/>
            <person name="Martin F.M."/>
            <person name="Miettinen O."/>
            <person name="Hibbett D.S."/>
            <person name="Nagy L.G."/>
        </authorList>
    </citation>
    <scope>NUCLEOTIDE SEQUENCE [LARGE SCALE GENOMIC DNA]</scope>
    <source>
        <strain evidence="7 8">CBS 166.37</strain>
    </source>
</reference>
<gene>
    <name evidence="7" type="ORF">BDQ12DRAFT_656678</name>
</gene>
<proteinExistence type="predicted"/>
<dbReference type="EMBL" id="ML213630">
    <property type="protein sequence ID" value="TFK34537.1"/>
    <property type="molecule type" value="Genomic_DNA"/>
</dbReference>
<sequence>MRRNTRSTRSLNRALSRVSEPEASLPAPITSRTPQPRSAHSSRSASRACSRSGSNSQHGSRRSSIVLQSASASIGGNADQPASGPSTLSLDSEILQRTSTSVKRKRRSQSTDIRSARTRRPDWHSDNEEDVDELMSDEEQLPVASNSNTQTSSASAAVQFDGAVDLTVQTSDPSTSVSHASPVSSSSLAKLLHPTNVEPSHPTKQDTSAAASSSKLPPPKPPQLTKLPGEPLADYTCPICFFPPTNATLTPCGHICCGSCLFTAVKTTMQRAALTINEANVASYRCPVCRAPIPGWDGRGGGVIGLKVRATFSL</sequence>
<evidence type="ECO:0000256" key="1">
    <source>
        <dbReference type="ARBA" id="ARBA00022723"/>
    </source>
</evidence>
<organism evidence="7 8">
    <name type="scientific">Crucibulum laeve</name>
    <dbReference type="NCBI Taxonomy" id="68775"/>
    <lineage>
        <taxon>Eukaryota</taxon>
        <taxon>Fungi</taxon>
        <taxon>Dikarya</taxon>
        <taxon>Basidiomycota</taxon>
        <taxon>Agaricomycotina</taxon>
        <taxon>Agaricomycetes</taxon>
        <taxon>Agaricomycetidae</taxon>
        <taxon>Agaricales</taxon>
        <taxon>Agaricineae</taxon>
        <taxon>Nidulariaceae</taxon>
        <taxon>Crucibulum</taxon>
    </lineage>
</organism>
<accession>A0A5C3LPL5</accession>
<dbReference type="PANTHER" id="PTHR47094">
    <property type="entry name" value="ELFLESS, ISOFORM B"/>
    <property type="match status" value="1"/>
</dbReference>
<dbReference type="STRING" id="68775.A0A5C3LPL5"/>
<dbReference type="PROSITE" id="PS50089">
    <property type="entry name" value="ZF_RING_2"/>
    <property type="match status" value="1"/>
</dbReference>
<feature type="compositionally biased region" description="Low complexity" evidence="5">
    <location>
        <begin position="37"/>
        <end position="56"/>
    </location>
</feature>
<dbReference type="GO" id="GO:0032183">
    <property type="term" value="F:SUMO binding"/>
    <property type="evidence" value="ECO:0007669"/>
    <property type="project" value="TreeGrafter"/>
</dbReference>
<keyword evidence="3" id="KW-0862">Zinc</keyword>
<feature type="compositionally biased region" description="Low complexity" evidence="5">
    <location>
        <begin position="143"/>
        <end position="155"/>
    </location>
</feature>
<dbReference type="Proteomes" id="UP000308652">
    <property type="component" value="Unassembled WGS sequence"/>
</dbReference>
<feature type="compositionally biased region" description="Polar residues" evidence="5">
    <location>
        <begin position="62"/>
        <end position="74"/>
    </location>
</feature>
<dbReference type="GO" id="GO:0008270">
    <property type="term" value="F:zinc ion binding"/>
    <property type="evidence" value="ECO:0007669"/>
    <property type="project" value="UniProtKB-KW"/>
</dbReference>
<evidence type="ECO:0000256" key="3">
    <source>
        <dbReference type="ARBA" id="ARBA00022833"/>
    </source>
</evidence>
<evidence type="ECO:0000313" key="7">
    <source>
        <dbReference type="EMBL" id="TFK34537.1"/>
    </source>
</evidence>
<dbReference type="GO" id="GO:0033768">
    <property type="term" value="C:SUMO-targeted ubiquitin ligase complex"/>
    <property type="evidence" value="ECO:0007669"/>
    <property type="project" value="TreeGrafter"/>
</dbReference>
<dbReference type="InterPro" id="IPR049627">
    <property type="entry name" value="SLX8"/>
</dbReference>
<dbReference type="Pfam" id="PF00097">
    <property type="entry name" value="zf-C3HC4"/>
    <property type="match status" value="1"/>
</dbReference>
<dbReference type="GO" id="GO:0140082">
    <property type="term" value="F:SUMO-ubiquitin ligase activity"/>
    <property type="evidence" value="ECO:0007669"/>
    <property type="project" value="TreeGrafter"/>
</dbReference>
<evidence type="ECO:0000256" key="4">
    <source>
        <dbReference type="PROSITE-ProRule" id="PRU00175"/>
    </source>
</evidence>
<keyword evidence="1" id="KW-0479">Metal-binding</keyword>